<protein>
    <submittedName>
        <fullName evidence="2">BRCA1 C Terminus (BRCT) domain-containing protein</fullName>
    </submittedName>
</protein>
<dbReference type="CDD" id="cd17748">
    <property type="entry name" value="BRCT_DNA_ligase_like"/>
    <property type="match status" value="1"/>
</dbReference>
<dbReference type="Pfam" id="PF00533">
    <property type="entry name" value="BRCT"/>
    <property type="match status" value="1"/>
</dbReference>
<accession>A0A1N6VZ20</accession>
<dbReference type="Proteomes" id="UP000186079">
    <property type="component" value="Unassembled WGS sequence"/>
</dbReference>
<organism evidence="2 3">
    <name type="scientific">Pseudomonas flexibilis</name>
    <dbReference type="NCBI Taxonomy" id="706570"/>
    <lineage>
        <taxon>Bacteria</taxon>
        <taxon>Pseudomonadati</taxon>
        <taxon>Pseudomonadota</taxon>
        <taxon>Gammaproteobacteria</taxon>
        <taxon>Pseudomonadales</taxon>
        <taxon>Pseudomonadaceae</taxon>
        <taxon>Pseudomonas</taxon>
    </lineage>
</organism>
<evidence type="ECO:0000313" key="3">
    <source>
        <dbReference type="Proteomes" id="UP000186079"/>
    </source>
</evidence>
<dbReference type="InterPro" id="IPR001357">
    <property type="entry name" value="BRCT_dom"/>
</dbReference>
<dbReference type="RefSeq" id="WP_039559965.1">
    <property type="nucleotide sequence ID" value="NZ_FTMC01000010.1"/>
</dbReference>
<dbReference type="PROSITE" id="PS50172">
    <property type="entry name" value="BRCT"/>
    <property type="match status" value="1"/>
</dbReference>
<dbReference type="EMBL" id="FTMC01000010">
    <property type="protein sequence ID" value="SIQ83123.1"/>
    <property type="molecule type" value="Genomic_DNA"/>
</dbReference>
<proteinExistence type="predicted"/>
<dbReference type="Gene3D" id="3.40.50.10190">
    <property type="entry name" value="BRCT domain"/>
    <property type="match status" value="1"/>
</dbReference>
<feature type="domain" description="BRCT" evidence="1">
    <location>
        <begin position="120"/>
        <end position="213"/>
    </location>
</feature>
<dbReference type="AlphaFoldDB" id="A0A1N6VZ20"/>
<gene>
    <name evidence="2" type="ORF">SAMN05421672_110156</name>
</gene>
<name>A0A1N6VZ20_9PSED</name>
<dbReference type="SUPFAM" id="SSF52113">
    <property type="entry name" value="BRCT domain"/>
    <property type="match status" value="1"/>
</dbReference>
<evidence type="ECO:0000313" key="2">
    <source>
        <dbReference type="EMBL" id="SIQ83123.1"/>
    </source>
</evidence>
<evidence type="ECO:0000259" key="1">
    <source>
        <dbReference type="PROSITE" id="PS50172"/>
    </source>
</evidence>
<reference evidence="2 3" key="1">
    <citation type="submission" date="2017-01" db="EMBL/GenBank/DDBJ databases">
        <authorList>
            <person name="Mah S.A."/>
            <person name="Swanson W.J."/>
            <person name="Moy G.W."/>
            <person name="Vacquier V.D."/>
        </authorList>
    </citation>
    <scope>NUCLEOTIDE SEQUENCE [LARGE SCALE GENOMIC DNA]</scope>
    <source>
        <strain evidence="2 3">ATCC 29606</strain>
    </source>
</reference>
<dbReference type="InterPro" id="IPR036420">
    <property type="entry name" value="BRCT_dom_sf"/>
</dbReference>
<sequence>MSDLHNEFANSRFFNAARMDRRSADVLAGLAAGIAADGVVKVEEAQFLRQWIETQLAHLDDPVINLLYQRISLMLQDGVLDAEESAELLDTLRGFAGLTVASPTARAYTAPNPLPLNQPAPDIICEGRVFLFTGTMAFGPRRECEKLVIDRGGEIGASVSRKVNFLVVGSIGNEQWRHTSYGTKILRAVELREEGFPIAIVGEEQWQQALLGA</sequence>